<proteinExistence type="predicted"/>
<feature type="non-terminal residue" evidence="1">
    <location>
        <position position="1"/>
    </location>
</feature>
<reference evidence="1" key="1">
    <citation type="submission" date="2018-05" db="EMBL/GenBank/DDBJ databases">
        <title>Draft genome of Mucuna pruriens seed.</title>
        <authorList>
            <person name="Nnadi N.E."/>
            <person name="Vos R."/>
            <person name="Hasami M.H."/>
            <person name="Devisetty U.K."/>
            <person name="Aguiy J.C."/>
        </authorList>
    </citation>
    <scope>NUCLEOTIDE SEQUENCE [LARGE SCALE GENOMIC DNA]</scope>
    <source>
        <strain evidence="1">JCA_2017</strain>
    </source>
</reference>
<accession>A0A371EDI8</accession>
<name>A0A371EDI8_MUCPR</name>
<sequence length="81" mass="9531">MFTLKEHKTNDKIFGQIQTILNDSQVFGNKFIKEENNMKLFDDLPKEFESQSTIIQEAHDLNILTLYEFLESLEFTSIVND</sequence>
<evidence type="ECO:0000313" key="1">
    <source>
        <dbReference type="EMBL" id="RDX64034.1"/>
    </source>
</evidence>
<evidence type="ECO:0000313" key="2">
    <source>
        <dbReference type="Proteomes" id="UP000257109"/>
    </source>
</evidence>
<keyword evidence="2" id="KW-1185">Reference proteome</keyword>
<organism evidence="1 2">
    <name type="scientific">Mucuna pruriens</name>
    <name type="common">Velvet bean</name>
    <name type="synonym">Dolichos pruriens</name>
    <dbReference type="NCBI Taxonomy" id="157652"/>
    <lineage>
        <taxon>Eukaryota</taxon>
        <taxon>Viridiplantae</taxon>
        <taxon>Streptophyta</taxon>
        <taxon>Embryophyta</taxon>
        <taxon>Tracheophyta</taxon>
        <taxon>Spermatophyta</taxon>
        <taxon>Magnoliopsida</taxon>
        <taxon>eudicotyledons</taxon>
        <taxon>Gunneridae</taxon>
        <taxon>Pentapetalae</taxon>
        <taxon>rosids</taxon>
        <taxon>fabids</taxon>
        <taxon>Fabales</taxon>
        <taxon>Fabaceae</taxon>
        <taxon>Papilionoideae</taxon>
        <taxon>50 kb inversion clade</taxon>
        <taxon>NPAAA clade</taxon>
        <taxon>indigoferoid/millettioid clade</taxon>
        <taxon>Phaseoleae</taxon>
        <taxon>Mucuna</taxon>
    </lineage>
</organism>
<protein>
    <submittedName>
        <fullName evidence="1">Uncharacterized protein</fullName>
    </submittedName>
</protein>
<comment type="caution">
    <text evidence="1">The sequence shown here is derived from an EMBL/GenBank/DDBJ whole genome shotgun (WGS) entry which is preliminary data.</text>
</comment>
<gene>
    <name evidence="1" type="ORF">CR513_57456</name>
</gene>
<dbReference type="Proteomes" id="UP000257109">
    <property type="component" value="Unassembled WGS sequence"/>
</dbReference>
<dbReference type="AlphaFoldDB" id="A0A371EDI8"/>
<dbReference type="EMBL" id="QJKJ01014581">
    <property type="protein sequence ID" value="RDX64034.1"/>
    <property type="molecule type" value="Genomic_DNA"/>
</dbReference>